<evidence type="ECO:0000313" key="3">
    <source>
        <dbReference type="WBParaSite" id="HCON_00183510-00001"/>
    </source>
</evidence>
<evidence type="ECO:0000313" key="2">
    <source>
        <dbReference type="Proteomes" id="UP000025227"/>
    </source>
</evidence>
<dbReference type="AlphaFoldDB" id="A0A7I4Z2L0"/>
<feature type="compositionally biased region" description="Basic and acidic residues" evidence="1">
    <location>
        <begin position="36"/>
        <end position="68"/>
    </location>
</feature>
<name>A0A7I4Z2L0_HAECO</name>
<proteinExistence type="predicted"/>
<feature type="region of interest" description="Disordered" evidence="1">
    <location>
        <begin position="36"/>
        <end position="75"/>
    </location>
</feature>
<accession>A0A7I4Z2L0</accession>
<reference evidence="3" key="1">
    <citation type="submission" date="2020-12" db="UniProtKB">
        <authorList>
            <consortium name="WormBaseParasite"/>
        </authorList>
    </citation>
    <scope>IDENTIFICATION</scope>
    <source>
        <strain evidence="3">MHco3</strain>
    </source>
</reference>
<evidence type="ECO:0000256" key="1">
    <source>
        <dbReference type="SAM" id="MobiDB-lite"/>
    </source>
</evidence>
<dbReference type="WBParaSite" id="HCON_00183510-00001">
    <property type="protein sequence ID" value="HCON_00183510-00001"/>
    <property type="gene ID" value="HCON_00183510"/>
</dbReference>
<dbReference type="OrthoDB" id="5814184at2759"/>
<keyword evidence="2" id="KW-1185">Reference proteome</keyword>
<dbReference type="Proteomes" id="UP000025227">
    <property type="component" value="Unplaced"/>
</dbReference>
<protein>
    <submittedName>
        <fullName evidence="3">Uncharacterized protein</fullName>
    </submittedName>
</protein>
<organism evidence="2 3">
    <name type="scientific">Haemonchus contortus</name>
    <name type="common">Barber pole worm</name>
    <dbReference type="NCBI Taxonomy" id="6289"/>
    <lineage>
        <taxon>Eukaryota</taxon>
        <taxon>Metazoa</taxon>
        <taxon>Ecdysozoa</taxon>
        <taxon>Nematoda</taxon>
        <taxon>Chromadorea</taxon>
        <taxon>Rhabditida</taxon>
        <taxon>Rhabditina</taxon>
        <taxon>Rhabditomorpha</taxon>
        <taxon>Strongyloidea</taxon>
        <taxon>Trichostrongylidae</taxon>
        <taxon>Haemonchus</taxon>
    </lineage>
</organism>
<sequence length="186" mass="21504">MKIRNDVAYAKNSKTRWIGHVMQYSDDRWTRAEADWIPQDDSRAPGRHRGDQTSSRKHESFEREEYHASRPSSEDDPLYYSGWRQGRMHSLLTSNLTDVYRCCRGDEAVNSLYVLSRHKTLLIAIKWERSGEDLCCINVIAKIAAVLVCFGQLVSKITADFPYRYHYSSPARPALRGGRTDMRTSL</sequence>